<keyword evidence="6" id="KW-1185">Reference proteome</keyword>
<dbReference type="InterPro" id="IPR036271">
    <property type="entry name" value="Tet_transcr_reg_TetR-rel_C_sf"/>
</dbReference>
<dbReference type="SUPFAM" id="SSF46689">
    <property type="entry name" value="Homeodomain-like"/>
    <property type="match status" value="1"/>
</dbReference>
<gene>
    <name evidence="5" type="ORF">CLV54_0135</name>
</gene>
<dbReference type="Pfam" id="PF00440">
    <property type="entry name" value="TetR_N"/>
    <property type="match status" value="1"/>
</dbReference>
<accession>A0A2M9C3L7</accession>
<evidence type="ECO:0000313" key="6">
    <source>
        <dbReference type="Proteomes" id="UP000230161"/>
    </source>
</evidence>
<dbReference type="GO" id="GO:0003677">
    <property type="term" value="F:DNA binding"/>
    <property type="evidence" value="ECO:0007669"/>
    <property type="project" value="UniProtKB-UniRule"/>
</dbReference>
<dbReference type="AlphaFoldDB" id="A0A2M9C3L7"/>
<feature type="DNA-binding region" description="H-T-H motif" evidence="2">
    <location>
        <begin position="32"/>
        <end position="51"/>
    </location>
</feature>
<dbReference type="SUPFAM" id="SSF48498">
    <property type="entry name" value="Tetracyclin repressor-like, C-terminal domain"/>
    <property type="match status" value="1"/>
</dbReference>
<evidence type="ECO:0000256" key="3">
    <source>
        <dbReference type="SAM" id="Phobius"/>
    </source>
</evidence>
<feature type="domain" description="HTH tetR-type" evidence="4">
    <location>
        <begin position="9"/>
        <end position="69"/>
    </location>
</feature>
<proteinExistence type="predicted"/>
<dbReference type="Gene3D" id="1.10.357.10">
    <property type="entry name" value="Tetracycline Repressor, domain 2"/>
    <property type="match status" value="1"/>
</dbReference>
<dbReference type="EMBL" id="PGFB01000001">
    <property type="protein sequence ID" value="PJJ65108.1"/>
    <property type="molecule type" value="Genomic_DNA"/>
</dbReference>
<keyword evidence="3" id="KW-0472">Membrane</keyword>
<evidence type="ECO:0000259" key="4">
    <source>
        <dbReference type="PROSITE" id="PS50977"/>
    </source>
</evidence>
<dbReference type="PROSITE" id="PS50977">
    <property type="entry name" value="HTH_TETR_2"/>
    <property type="match status" value="1"/>
</dbReference>
<dbReference type="RefSeq" id="WP_170061932.1">
    <property type="nucleotide sequence ID" value="NZ_PGFB01000001.1"/>
</dbReference>
<feature type="transmembrane region" description="Helical" evidence="3">
    <location>
        <begin position="21"/>
        <end position="39"/>
    </location>
</feature>
<evidence type="ECO:0000256" key="1">
    <source>
        <dbReference type="ARBA" id="ARBA00023125"/>
    </source>
</evidence>
<keyword evidence="3" id="KW-0812">Transmembrane</keyword>
<reference evidence="5 6" key="1">
    <citation type="submission" date="2017-11" db="EMBL/GenBank/DDBJ databases">
        <title>Genomic Encyclopedia of Archaeal and Bacterial Type Strains, Phase II (KMG-II): From Individual Species to Whole Genera.</title>
        <authorList>
            <person name="Goeker M."/>
        </authorList>
    </citation>
    <scope>NUCLEOTIDE SEQUENCE [LARGE SCALE GENOMIC DNA]</scope>
    <source>
        <strain evidence="5 6">DSM 25625</strain>
    </source>
</reference>
<organism evidence="5 6">
    <name type="scientific">Compostimonas suwonensis</name>
    <dbReference type="NCBI Taxonomy" id="1048394"/>
    <lineage>
        <taxon>Bacteria</taxon>
        <taxon>Bacillati</taxon>
        <taxon>Actinomycetota</taxon>
        <taxon>Actinomycetes</taxon>
        <taxon>Micrococcales</taxon>
        <taxon>Microbacteriaceae</taxon>
        <taxon>Compostimonas</taxon>
    </lineage>
</organism>
<evidence type="ECO:0000256" key="2">
    <source>
        <dbReference type="PROSITE-ProRule" id="PRU00335"/>
    </source>
</evidence>
<dbReference type="InterPro" id="IPR009057">
    <property type="entry name" value="Homeodomain-like_sf"/>
</dbReference>
<keyword evidence="1 2" id="KW-0238">DNA-binding</keyword>
<sequence>MGRLKVYDERLRRRLIDRTTAIIGAGGISALTLRGLALAEETSTSAIYDLFGGKDALLAEIYSQGFRDLHTSQSAVALRGVDDPIAAIWALVHEYWNWGRTNAHLYSILFLGSLGAFEPTMEMVELAMLSKTPLIETVGEALASNSLVGDPAEVADSIWVVVHGATTLANTMGPLYIDRAMLDRTMRATIDGFRPDSP</sequence>
<keyword evidence="3" id="KW-1133">Transmembrane helix</keyword>
<name>A0A2M9C3L7_9MICO</name>
<dbReference type="InterPro" id="IPR001647">
    <property type="entry name" value="HTH_TetR"/>
</dbReference>
<evidence type="ECO:0000313" key="5">
    <source>
        <dbReference type="EMBL" id="PJJ65108.1"/>
    </source>
</evidence>
<comment type="caution">
    <text evidence="5">The sequence shown here is derived from an EMBL/GenBank/DDBJ whole genome shotgun (WGS) entry which is preliminary data.</text>
</comment>
<dbReference type="Proteomes" id="UP000230161">
    <property type="component" value="Unassembled WGS sequence"/>
</dbReference>
<protein>
    <submittedName>
        <fullName evidence="5">AcrR family transcriptional regulator</fullName>
    </submittedName>
</protein>